<sequence length="187" mass="21053">MLSIFIAFCFIKTTSGNDKFVTGTALYRATNEDDKFREFTYKSFTGNSDSLIIEFEKNSIFGLIQTIPISSASDFTCSPEDLNAFPLFIDSNVIVSYTNVNSQYDSLKDSLKKGVISAIGRLKLSPVSKLPHIISLEIEWSYASNELKSSLQSPTKKIKLTKQFNNQLDLIEEQYATINSQDSNKRK</sequence>
<feature type="signal peptide" evidence="1">
    <location>
        <begin position="1"/>
        <end position="16"/>
    </location>
</feature>
<name>A0A9N9JEU2_9GLOM</name>
<keyword evidence="1" id="KW-0732">Signal</keyword>
<comment type="caution">
    <text evidence="2">The sequence shown here is derived from an EMBL/GenBank/DDBJ whole genome shotgun (WGS) entry which is preliminary data.</text>
</comment>
<dbReference type="EMBL" id="CAJVPY010020814">
    <property type="protein sequence ID" value="CAG8777123.1"/>
    <property type="molecule type" value="Genomic_DNA"/>
</dbReference>
<accession>A0A9N9JEU2</accession>
<reference evidence="2" key="1">
    <citation type="submission" date="2021-06" db="EMBL/GenBank/DDBJ databases">
        <authorList>
            <person name="Kallberg Y."/>
            <person name="Tangrot J."/>
            <person name="Rosling A."/>
        </authorList>
    </citation>
    <scope>NUCLEOTIDE SEQUENCE</scope>
    <source>
        <strain evidence="2">MA453B</strain>
    </source>
</reference>
<dbReference type="OrthoDB" id="2402625at2759"/>
<keyword evidence="3" id="KW-1185">Reference proteome</keyword>
<proteinExistence type="predicted"/>
<dbReference type="AlphaFoldDB" id="A0A9N9JEU2"/>
<evidence type="ECO:0000256" key="1">
    <source>
        <dbReference type="SAM" id="SignalP"/>
    </source>
</evidence>
<gene>
    <name evidence="2" type="ORF">DERYTH_LOCUS19259</name>
</gene>
<organism evidence="2 3">
    <name type="scientific">Dentiscutata erythropus</name>
    <dbReference type="NCBI Taxonomy" id="1348616"/>
    <lineage>
        <taxon>Eukaryota</taxon>
        <taxon>Fungi</taxon>
        <taxon>Fungi incertae sedis</taxon>
        <taxon>Mucoromycota</taxon>
        <taxon>Glomeromycotina</taxon>
        <taxon>Glomeromycetes</taxon>
        <taxon>Diversisporales</taxon>
        <taxon>Gigasporaceae</taxon>
        <taxon>Dentiscutata</taxon>
    </lineage>
</organism>
<evidence type="ECO:0000313" key="2">
    <source>
        <dbReference type="EMBL" id="CAG8777123.1"/>
    </source>
</evidence>
<evidence type="ECO:0000313" key="3">
    <source>
        <dbReference type="Proteomes" id="UP000789405"/>
    </source>
</evidence>
<protein>
    <submittedName>
        <fullName evidence="2">3845_t:CDS:1</fullName>
    </submittedName>
</protein>
<dbReference type="Proteomes" id="UP000789405">
    <property type="component" value="Unassembled WGS sequence"/>
</dbReference>
<feature type="chain" id="PRO_5040304339" evidence="1">
    <location>
        <begin position="17"/>
        <end position="187"/>
    </location>
</feature>